<dbReference type="PANTHER" id="PTHR45947">
    <property type="entry name" value="SULFOQUINOVOSYL TRANSFERASE SQD2"/>
    <property type="match status" value="1"/>
</dbReference>
<dbReference type="PANTHER" id="PTHR45947:SF3">
    <property type="entry name" value="SULFOQUINOVOSYL TRANSFERASE SQD2"/>
    <property type="match status" value="1"/>
</dbReference>
<accession>A0A6J4M6K9</accession>
<name>A0A6J4M6K9_9ACTN</name>
<organism evidence="5">
    <name type="scientific">uncultured Nocardioidaceae bacterium</name>
    <dbReference type="NCBI Taxonomy" id="253824"/>
    <lineage>
        <taxon>Bacteria</taxon>
        <taxon>Bacillati</taxon>
        <taxon>Actinomycetota</taxon>
        <taxon>Actinomycetes</taxon>
        <taxon>Propionibacteriales</taxon>
        <taxon>Nocardioidaceae</taxon>
        <taxon>environmental samples</taxon>
    </lineage>
</organism>
<dbReference type="Pfam" id="PF00534">
    <property type="entry name" value="Glycos_transf_1"/>
    <property type="match status" value="1"/>
</dbReference>
<evidence type="ECO:0000313" key="5">
    <source>
        <dbReference type="EMBL" id="CAA9351548.1"/>
    </source>
</evidence>
<dbReference type="AlphaFoldDB" id="A0A6J4M6K9"/>
<dbReference type="GO" id="GO:1901137">
    <property type="term" value="P:carbohydrate derivative biosynthetic process"/>
    <property type="evidence" value="ECO:0007669"/>
    <property type="project" value="UniProtKB-ARBA"/>
</dbReference>
<feature type="domain" description="Glycosyltransferase subfamily 4-like N-terminal" evidence="4">
    <location>
        <begin position="27"/>
        <end position="203"/>
    </location>
</feature>
<dbReference type="Gene3D" id="3.40.50.2000">
    <property type="entry name" value="Glycogen Phosphorylase B"/>
    <property type="match status" value="2"/>
</dbReference>
<protein>
    <submittedName>
        <fullName evidence="5">Glycosyl transferase, group 1</fullName>
    </submittedName>
</protein>
<proteinExistence type="predicted"/>
<gene>
    <name evidence="5" type="ORF">AVDCRST_MAG36-2023</name>
</gene>
<dbReference type="SUPFAM" id="SSF53756">
    <property type="entry name" value="UDP-Glycosyltransferase/glycogen phosphorylase"/>
    <property type="match status" value="1"/>
</dbReference>
<dbReference type="EMBL" id="CADCUH010000133">
    <property type="protein sequence ID" value="CAA9351548.1"/>
    <property type="molecule type" value="Genomic_DNA"/>
</dbReference>
<feature type="domain" description="Glycosyl transferase family 1" evidence="3">
    <location>
        <begin position="220"/>
        <end position="371"/>
    </location>
</feature>
<dbReference type="InterPro" id="IPR050194">
    <property type="entry name" value="Glycosyltransferase_grp1"/>
</dbReference>
<sequence length="398" mass="42647">MHVLRLTSVFEPQAAALDAGSARFDPIGGMQNHTAALTRCLDALGVRQTVLTSRLAAPTGSERLGEHAVVRRTGLRTTRLRQLWALGALPSAVLPAMRRGRHRVDLVHGHQGEDIATLALAILASAVHRCPLVVTLHCSVRHTFAGGSPKARFLRLVGGRVERAAVRRAAAVVVLVPRTAELLREDGVAEAKVHVLPSGFDPALFERPTGDRFPGVPHPRVGYVGRLAEQKRPDLLVQAFGDIRVPASLVVVGDGPLRPQVEAAVRRSPVRERITLEGFVPHEQVPAVLRSLDLLVLPSVYEEMGSVLAEAMACGLPVVASDVGGIPDVVRDGETGILVPPGDVTALGKALDSVLEDDELRERLGQEARQQSVRYSWPGLAARVADLYAAACTSADRR</sequence>
<evidence type="ECO:0000256" key="2">
    <source>
        <dbReference type="ARBA" id="ARBA00022679"/>
    </source>
</evidence>
<reference evidence="5" key="1">
    <citation type="submission" date="2020-02" db="EMBL/GenBank/DDBJ databases">
        <authorList>
            <person name="Meier V. D."/>
        </authorList>
    </citation>
    <scope>NUCLEOTIDE SEQUENCE</scope>
    <source>
        <strain evidence="5">AVDCRST_MAG36</strain>
    </source>
</reference>
<dbReference type="InterPro" id="IPR028098">
    <property type="entry name" value="Glyco_trans_4-like_N"/>
</dbReference>
<dbReference type="GO" id="GO:0016757">
    <property type="term" value="F:glycosyltransferase activity"/>
    <property type="evidence" value="ECO:0007669"/>
    <property type="project" value="UniProtKB-KW"/>
</dbReference>
<dbReference type="Pfam" id="PF13439">
    <property type="entry name" value="Glyco_transf_4"/>
    <property type="match status" value="1"/>
</dbReference>
<evidence type="ECO:0000259" key="3">
    <source>
        <dbReference type="Pfam" id="PF00534"/>
    </source>
</evidence>
<evidence type="ECO:0000256" key="1">
    <source>
        <dbReference type="ARBA" id="ARBA00022676"/>
    </source>
</evidence>
<evidence type="ECO:0000259" key="4">
    <source>
        <dbReference type="Pfam" id="PF13439"/>
    </source>
</evidence>
<dbReference type="InterPro" id="IPR001296">
    <property type="entry name" value="Glyco_trans_1"/>
</dbReference>
<keyword evidence="1" id="KW-0328">Glycosyltransferase</keyword>
<keyword evidence="2 5" id="KW-0808">Transferase</keyword>